<gene>
    <name evidence="9" type="ORF">DFR59_102504</name>
</gene>
<evidence type="ECO:0000256" key="1">
    <source>
        <dbReference type="ARBA" id="ARBA00004651"/>
    </source>
</evidence>
<accession>A0A370GR39</accession>
<evidence type="ECO:0000256" key="2">
    <source>
        <dbReference type="ARBA" id="ARBA00010792"/>
    </source>
</evidence>
<comment type="similarity">
    <text evidence="2">Belongs to the DedA family.</text>
</comment>
<sequence length="207" mass="23112">MLHQLMNSLESFVLDAISSLGIWGIFGGMLLESACIPLPSEVIMLFGGFLVGNGDYSFWSVVLAGVSGNLIGSILIYLVGKYGGRPFIEKYGKYVLLNQKHVKQAEMWFEKYGSAAAFFGRILPIVRTFISLPAGMANMKMSKFITFTFLGCIPWNIVLVYLGVKLGENWETGQMYMKPVTYGIVAIVFIIVIWMMVKRLKSKYKAS</sequence>
<keyword evidence="6 7" id="KW-0472">Membrane</keyword>
<evidence type="ECO:0000259" key="8">
    <source>
        <dbReference type="Pfam" id="PF09335"/>
    </source>
</evidence>
<feature type="domain" description="VTT" evidence="8">
    <location>
        <begin position="38"/>
        <end position="164"/>
    </location>
</feature>
<feature type="transmembrane region" description="Helical" evidence="7">
    <location>
        <begin position="56"/>
        <end position="80"/>
    </location>
</feature>
<dbReference type="AlphaFoldDB" id="A0A370GR39"/>
<evidence type="ECO:0000256" key="7">
    <source>
        <dbReference type="SAM" id="Phobius"/>
    </source>
</evidence>
<protein>
    <submittedName>
        <fullName evidence="9">Membrane protein DedA with SNARE-associated domain</fullName>
    </submittedName>
</protein>
<evidence type="ECO:0000256" key="6">
    <source>
        <dbReference type="ARBA" id="ARBA00023136"/>
    </source>
</evidence>
<dbReference type="InterPro" id="IPR051311">
    <property type="entry name" value="DedA_domain"/>
</dbReference>
<keyword evidence="10" id="KW-1185">Reference proteome</keyword>
<feature type="transmembrane region" description="Helical" evidence="7">
    <location>
        <begin position="144"/>
        <end position="164"/>
    </location>
</feature>
<dbReference type="InterPro" id="IPR032816">
    <property type="entry name" value="VTT_dom"/>
</dbReference>
<keyword evidence="4 7" id="KW-0812">Transmembrane</keyword>
<dbReference type="PANTHER" id="PTHR42709:SF6">
    <property type="entry name" value="UNDECAPRENYL PHOSPHATE TRANSPORTER A"/>
    <property type="match status" value="1"/>
</dbReference>
<reference evidence="9 10" key="1">
    <citation type="submission" date="2018-07" db="EMBL/GenBank/DDBJ databases">
        <title>Genomic Encyclopedia of Type Strains, Phase IV (KMG-IV): sequencing the most valuable type-strain genomes for metagenomic binning, comparative biology and taxonomic classification.</title>
        <authorList>
            <person name="Goeker M."/>
        </authorList>
    </citation>
    <scope>NUCLEOTIDE SEQUENCE [LARGE SCALE GENOMIC DNA]</scope>
    <source>
        <strain evidence="9 10">DSM 25281</strain>
    </source>
</reference>
<evidence type="ECO:0000313" key="10">
    <source>
        <dbReference type="Proteomes" id="UP000255326"/>
    </source>
</evidence>
<dbReference type="PANTHER" id="PTHR42709">
    <property type="entry name" value="ALKALINE PHOSPHATASE LIKE PROTEIN"/>
    <property type="match status" value="1"/>
</dbReference>
<name>A0A370GR39_9BACI</name>
<evidence type="ECO:0000256" key="4">
    <source>
        <dbReference type="ARBA" id="ARBA00022692"/>
    </source>
</evidence>
<dbReference type="GO" id="GO:0005886">
    <property type="term" value="C:plasma membrane"/>
    <property type="evidence" value="ECO:0007669"/>
    <property type="project" value="UniProtKB-SubCell"/>
</dbReference>
<proteinExistence type="inferred from homology"/>
<organism evidence="9 10">
    <name type="scientific">Falsibacillus pallidus</name>
    <dbReference type="NCBI Taxonomy" id="493781"/>
    <lineage>
        <taxon>Bacteria</taxon>
        <taxon>Bacillati</taxon>
        <taxon>Bacillota</taxon>
        <taxon>Bacilli</taxon>
        <taxon>Bacillales</taxon>
        <taxon>Bacillaceae</taxon>
        <taxon>Falsibacillus</taxon>
    </lineage>
</organism>
<comment type="caution">
    <text evidence="9">The sequence shown here is derived from an EMBL/GenBank/DDBJ whole genome shotgun (WGS) entry which is preliminary data.</text>
</comment>
<dbReference type="RefSeq" id="WP_114744677.1">
    <property type="nucleotide sequence ID" value="NZ_QQAY01000002.1"/>
</dbReference>
<evidence type="ECO:0000313" key="9">
    <source>
        <dbReference type="EMBL" id="RDI45869.1"/>
    </source>
</evidence>
<feature type="transmembrane region" description="Helical" evidence="7">
    <location>
        <begin position="176"/>
        <end position="197"/>
    </location>
</feature>
<dbReference type="Pfam" id="PF09335">
    <property type="entry name" value="VTT_dom"/>
    <property type="match status" value="1"/>
</dbReference>
<dbReference type="OrthoDB" id="9813426at2"/>
<dbReference type="EMBL" id="QQAY01000002">
    <property type="protein sequence ID" value="RDI45869.1"/>
    <property type="molecule type" value="Genomic_DNA"/>
</dbReference>
<dbReference type="Proteomes" id="UP000255326">
    <property type="component" value="Unassembled WGS sequence"/>
</dbReference>
<keyword evidence="5 7" id="KW-1133">Transmembrane helix</keyword>
<keyword evidence="3" id="KW-1003">Cell membrane</keyword>
<evidence type="ECO:0000256" key="3">
    <source>
        <dbReference type="ARBA" id="ARBA00022475"/>
    </source>
</evidence>
<evidence type="ECO:0000256" key="5">
    <source>
        <dbReference type="ARBA" id="ARBA00022989"/>
    </source>
</evidence>
<comment type="subcellular location">
    <subcellularLocation>
        <location evidence="1">Cell membrane</location>
        <topology evidence="1">Multi-pass membrane protein</topology>
    </subcellularLocation>
</comment>